<evidence type="ECO:0000313" key="3">
    <source>
        <dbReference type="Proteomes" id="UP000324376"/>
    </source>
</evidence>
<name>A0A5S5BWM7_9FLAO</name>
<reference evidence="2 3" key="1">
    <citation type="submission" date="2019-07" db="EMBL/GenBank/DDBJ databases">
        <title>Genomic Encyclopedia of Archaeal and Bacterial Type Strains, Phase II (KMG-II): from individual species to whole genera.</title>
        <authorList>
            <person name="Goeker M."/>
        </authorList>
    </citation>
    <scope>NUCLEOTIDE SEQUENCE [LARGE SCALE GENOMIC DNA]</scope>
    <source>
        <strain evidence="2 3">DSM 17527</strain>
    </source>
</reference>
<dbReference type="Gene3D" id="2.40.128.490">
    <property type="entry name" value="Uncharacterised protein PF14869, DUF4488"/>
    <property type="match status" value="1"/>
</dbReference>
<dbReference type="EMBL" id="VNHU01000008">
    <property type="protein sequence ID" value="TYP71591.1"/>
    <property type="molecule type" value="Genomic_DNA"/>
</dbReference>
<dbReference type="Proteomes" id="UP000324376">
    <property type="component" value="Unassembled WGS sequence"/>
</dbReference>
<comment type="caution">
    <text evidence="2">The sequence shown here is derived from an EMBL/GenBank/DDBJ whole genome shotgun (WGS) entry which is preliminary data.</text>
</comment>
<evidence type="ECO:0000256" key="1">
    <source>
        <dbReference type="SAM" id="SignalP"/>
    </source>
</evidence>
<gene>
    <name evidence="2" type="ORF">BD809_1081</name>
</gene>
<feature type="signal peptide" evidence="1">
    <location>
        <begin position="1"/>
        <end position="19"/>
    </location>
</feature>
<protein>
    <recommendedName>
        <fullName evidence="4">Membrane or secreted protein</fullName>
    </recommendedName>
</protein>
<dbReference type="OrthoDB" id="706756at2"/>
<keyword evidence="3" id="KW-1185">Reference proteome</keyword>
<dbReference type="AlphaFoldDB" id="A0A5S5BWM7"/>
<sequence length="238" mass="26656">MKKILVLLICTCVSYGVTAQEKEIIGAWETFTTAENGEKLRNVAIFAEDYQVSTTYDATTGKSIHSNGGTWKLEGDTMIKKVEFDSDHPEQVGTEVRLGVVIADNEIEIKGSDIQWNRIDHGEPGKLQGAWLMSGRIREGKTQVRDTSSPRKTMKILSGTRFQWIAYNTETKQFMGSGGGTYTTVNGEYTENIEFFSRDDSKAGLSLKFNYELINGQWHHSGLSSKGDPILEIWSVRK</sequence>
<keyword evidence="1" id="KW-0732">Signal</keyword>
<proteinExistence type="predicted"/>
<organism evidence="2 3">
    <name type="scientific">Aquimarina intermedia</name>
    <dbReference type="NCBI Taxonomy" id="350814"/>
    <lineage>
        <taxon>Bacteria</taxon>
        <taxon>Pseudomonadati</taxon>
        <taxon>Bacteroidota</taxon>
        <taxon>Flavobacteriia</taxon>
        <taxon>Flavobacteriales</taxon>
        <taxon>Flavobacteriaceae</taxon>
        <taxon>Aquimarina</taxon>
    </lineage>
</organism>
<dbReference type="RefSeq" id="WP_148783196.1">
    <property type="nucleotide sequence ID" value="NZ_VNHU01000008.1"/>
</dbReference>
<accession>A0A5S5BWM7</accession>
<feature type="chain" id="PRO_5024326373" description="Membrane or secreted protein" evidence="1">
    <location>
        <begin position="20"/>
        <end position="238"/>
    </location>
</feature>
<evidence type="ECO:0008006" key="4">
    <source>
        <dbReference type="Google" id="ProtNLM"/>
    </source>
</evidence>
<evidence type="ECO:0000313" key="2">
    <source>
        <dbReference type="EMBL" id="TYP71591.1"/>
    </source>
</evidence>